<dbReference type="GO" id="GO:2000601">
    <property type="term" value="P:positive regulation of Arp2/3 complex-mediated actin nucleation"/>
    <property type="evidence" value="ECO:0007669"/>
    <property type="project" value="TreeGrafter"/>
</dbReference>
<feature type="region of interest" description="Disordered" evidence="3">
    <location>
        <begin position="261"/>
        <end position="294"/>
    </location>
</feature>
<comment type="subcellular location">
    <subcellularLocation>
        <location evidence="2">Cytoplasm</location>
        <location evidence="2">Cytoskeleton</location>
    </subcellularLocation>
</comment>
<dbReference type="EMBL" id="JAKOGI010000033">
    <property type="protein sequence ID" value="KAJ8447952.1"/>
    <property type="molecule type" value="Genomic_DNA"/>
</dbReference>
<evidence type="ECO:0000313" key="5">
    <source>
        <dbReference type="Proteomes" id="UP001153076"/>
    </source>
</evidence>
<name>A0A9Q1KRA2_9CARY</name>
<feature type="region of interest" description="Disordered" evidence="3">
    <location>
        <begin position="1105"/>
        <end position="1127"/>
    </location>
</feature>
<dbReference type="GO" id="GO:0005856">
    <property type="term" value="C:cytoskeleton"/>
    <property type="evidence" value="ECO:0007669"/>
    <property type="project" value="UniProtKB-SubCell"/>
</dbReference>
<reference evidence="4" key="1">
    <citation type="submission" date="2022-04" db="EMBL/GenBank/DDBJ databases">
        <title>Carnegiea gigantea Genome sequencing and assembly v2.</title>
        <authorList>
            <person name="Copetti D."/>
            <person name="Sanderson M.J."/>
            <person name="Burquez A."/>
            <person name="Wojciechowski M.F."/>
        </authorList>
    </citation>
    <scope>NUCLEOTIDE SEQUENCE</scope>
    <source>
        <strain evidence="4">SGP5-SGP5p</strain>
        <tissue evidence="4">Aerial part</tissue>
    </source>
</reference>
<gene>
    <name evidence="4" type="ORF">Cgig2_028828</name>
</gene>
<keyword evidence="2" id="KW-0009">Actin-binding</keyword>
<dbReference type="Gene3D" id="6.10.280.150">
    <property type="match status" value="2"/>
</dbReference>
<evidence type="ECO:0000256" key="1">
    <source>
        <dbReference type="ARBA" id="ARBA00006993"/>
    </source>
</evidence>
<dbReference type="OrthoDB" id="753427at2759"/>
<feature type="compositionally biased region" description="Polar residues" evidence="3">
    <location>
        <begin position="165"/>
        <end position="182"/>
    </location>
</feature>
<dbReference type="Proteomes" id="UP001153076">
    <property type="component" value="Unassembled WGS sequence"/>
</dbReference>
<dbReference type="GO" id="GO:0034237">
    <property type="term" value="F:protein kinase A regulatory subunit binding"/>
    <property type="evidence" value="ECO:0007669"/>
    <property type="project" value="TreeGrafter"/>
</dbReference>
<comment type="function">
    <text evidence="2">Involved in regulation of actin and microtubule organization. Part of a WAVE complex that activates the Arp2/3 complex.</text>
</comment>
<dbReference type="GO" id="GO:0071933">
    <property type="term" value="F:Arp2/3 complex binding"/>
    <property type="evidence" value="ECO:0007669"/>
    <property type="project" value="TreeGrafter"/>
</dbReference>
<accession>A0A9Q1KRA2</accession>
<evidence type="ECO:0000256" key="3">
    <source>
        <dbReference type="SAM" id="MobiDB-lite"/>
    </source>
</evidence>
<keyword evidence="2" id="KW-0206">Cytoskeleton</keyword>
<dbReference type="InterPro" id="IPR028288">
    <property type="entry name" value="SCAR/WAVE_fam"/>
</dbReference>
<dbReference type="GO" id="GO:0030036">
    <property type="term" value="P:actin cytoskeleton organization"/>
    <property type="evidence" value="ECO:0007669"/>
    <property type="project" value="UniProtKB-UniRule"/>
</dbReference>
<feature type="region of interest" description="Disordered" evidence="3">
    <location>
        <begin position="1078"/>
        <end position="1097"/>
    </location>
</feature>
<evidence type="ECO:0000313" key="4">
    <source>
        <dbReference type="EMBL" id="KAJ8447952.1"/>
    </source>
</evidence>
<feature type="compositionally biased region" description="Polar residues" evidence="3">
    <location>
        <begin position="759"/>
        <end position="770"/>
    </location>
</feature>
<comment type="similarity">
    <text evidence="1 2">Belongs to the SCAR/WAVE family.</text>
</comment>
<feature type="region of interest" description="Disordered" evidence="3">
    <location>
        <begin position="80"/>
        <end position="140"/>
    </location>
</feature>
<organism evidence="4 5">
    <name type="scientific">Carnegiea gigantea</name>
    <dbReference type="NCBI Taxonomy" id="171969"/>
    <lineage>
        <taxon>Eukaryota</taxon>
        <taxon>Viridiplantae</taxon>
        <taxon>Streptophyta</taxon>
        <taxon>Embryophyta</taxon>
        <taxon>Tracheophyta</taxon>
        <taxon>Spermatophyta</taxon>
        <taxon>Magnoliopsida</taxon>
        <taxon>eudicotyledons</taxon>
        <taxon>Gunneridae</taxon>
        <taxon>Pentapetalae</taxon>
        <taxon>Caryophyllales</taxon>
        <taxon>Cactineae</taxon>
        <taxon>Cactaceae</taxon>
        <taxon>Cactoideae</taxon>
        <taxon>Echinocereeae</taxon>
        <taxon>Carnegiea</taxon>
    </lineage>
</organism>
<evidence type="ECO:0000256" key="2">
    <source>
        <dbReference type="RuleBase" id="RU367034"/>
    </source>
</evidence>
<feature type="region of interest" description="Disordered" evidence="3">
    <location>
        <begin position="753"/>
        <end position="772"/>
    </location>
</feature>
<dbReference type="GO" id="GO:0003779">
    <property type="term" value="F:actin binding"/>
    <property type="evidence" value="ECO:0007669"/>
    <property type="project" value="UniProtKB-UniRule"/>
</dbReference>
<comment type="caution">
    <text evidence="4">The sequence shown here is derived from an EMBL/GenBank/DDBJ whole genome shotgun (WGS) entry which is preliminary data.</text>
</comment>
<keyword evidence="2" id="KW-0963">Cytoplasm</keyword>
<dbReference type="PANTHER" id="PTHR12902:SF33">
    <property type="entry name" value="PROTEIN SCAR3"/>
    <property type="match status" value="1"/>
</dbReference>
<keyword evidence="5" id="KW-1185">Reference proteome</keyword>
<feature type="compositionally biased region" description="Polar residues" evidence="3">
    <location>
        <begin position="124"/>
        <end position="134"/>
    </location>
</feature>
<feature type="region of interest" description="Disordered" evidence="3">
    <location>
        <begin position="165"/>
        <end position="227"/>
    </location>
</feature>
<feature type="region of interest" description="Disordered" evidence="3">
    <location>
        <begin position="875"/>
        <end position="898"/>
    </location>
</feature>
<dbReference type="PANTHER" id="PTHR12902">
    <property type="entry name" value="WASP-1"/>
    <property type="match status" value="1"/>
</dbReference>
<protein>
    <recommendedName>
        <fullName evidence="2">Protein SCAR</fullName>
    </recommendedName>
    <alternativeName>
        <fullName evidence="2">Protein WAVE</fullName>
    </alternativeName>
</protein>
<proteinExistence type="inferred from homology"/>
<feature type="compositionally biased region" description="Basic and acidic residues" evidence="3">
    <location>
        <begin position="189"/>
        <end position="200"/>
    </location>
</feature>
<feature type="compositionally biased region" description="Basic residues" evidence="3">
    <location>
        <begin position="94"/>
        <end position="106"/>
    </location>
</feature>
<sequence>MALLKFRLKSSSFAGTEWHPRIRNEQNHFIYDDLPHYIMDSYEECREPPRLQLLDRFDAGGPGSCLKRYSDPAFFKKSSASSEIANGEKPRYEKKARKNKRRRSSQRSRGVPNYTPAFSGRMHLSSTGQRQSPLSDAGSACDMSFRSGKVDQSDSHMDFIESVFSSSTSIPHNNTETTESSSGQGGKILDTKESVYRDEQTAVSATCNPDMETTVPHSSSTTRDKKLEFLRPMDMAYRIDDIQDAPKTTFNLYEQDSKPISVESRNQVDDLSEYGSTPRSIVSEHGPKATAADMQGVSKANFDLDEAETRPIGVEKVNQADDLSECGSIPEPNVHGRYPETIIDRKFMELTGSDCMIDEALEMLQRNLESCDHSLEPANMADLTQVQELSAAENTLGSITKGELLHCPVDSKLGRSEVQCVLDTNSDVAELDSGTINTEQVSQVETFCEGRNTVTVIEWPPFDDIDSETDNFVDALNMIESESESDFEGQTRKVVELFPASNDGVDDTMIKGHKALMISDQEYEGENPSASDNYKEEIPDDLPYSQALVPSTGIESLESAQSSCNKSAAGGWKLDDSAVDGSQHSTTSLPSAAVLSLEHAQAYCSELTVVQGQKLDDSMCLFDDGYVQSNKSSSAYIEYPEHAHSSFSKSAAEGQSLNDSACMFDYLQCSTASLSSGNILSLENAQSSGSGVAVVQGQELDDATCLPDDSEGSFDDSRFSAAASSSAAVVCREPVRSSEQLAIPHSQKLDGSTCLLNEPSMTSNNSSSADFESLEHAESSCNESVAEGQEMDHREGLFDDTQGSTASLPSATIIFHGHAQLPCSESKAVQGPKLDDSTCFFDEQLVECPKSSSAPNTSERIVFSDRKPVLCEIGASSSQASPKEGTSQNSHIPQETPVGFSSTSPLAFWTNGNLLGLAPSKPTVLSVSSSVDSAPMNSGNDIPVGQFNQNIVQGVNDSARTQAPSPKDSECSGTKEAKINAFDQDFGSPTYKSDQISDKKHGMTLHHDPVNLTDLCFSQGLTNGHVTPLETKGPSSIGVKNASAELTNKSEDNSSLLSFLGRGLLKSGLRRTGSLAYDDKPKINDPLSNEFETGGHTSFLHAAPETNLKRDSNSPVNSPPPSPPLEHMKISFRPIDGFESSRLKLKYPEGVDQHESGIDIFPSFQLVPEPCSLKHDIGSDSDDDTFCRSNACMSDDFLNHLSDSNSEEWESEDSSESNYRAVYDSFHRISSAQSASSSPHCEGATHRSLQVGSRSADAITLESSPSFDLPVLDTKNPFLFKEMKLSLHEEVDATPFQEQMPQTPPLPPVQWRVSRSLADAAEINQYPKSDSLTRSFDTKLSGSSVPHLAKVNSAKVPSASEDPAAVTTEKLDDQRLDCQQQNSVAVNGRKTDEKGDILHQIRAKSFNLKRIETSRSTNAPGTTASNKVTAILQKANEIRKAVASDDGEDDSWSDT</sequence>